<comment type="caution">
    <text evidence="3">The sequence shown here is derived from an EMBL/GenBank/DDBJ whole genome shotgun (WGS) entry which is preliminary data.</text>
</comment>
<evidence type="ECO:0000259" key="2">
    <source>
        <dbReference type="Pfam" id="PF08387"/>
    </source>
</evidence>
<feature type="domain" description="FBD" evidence="2">
    <location>
        <begin position="57"/>
        <end position="91"/>
    </location>
</feature>
<sequence length="535" mass="60989">METTPFPMYSVNLLKTCISLRGYPSQLVQSTIRSEKDKRIGAAFDGQSLAKTSGVHHSQLKQVEFCRFIRTKNEIDFALYILKTAIVLERLYIRINPVLWTEAVPLWDEERQNVICKQFQEHTLSMNVAVTMQIWNEMYLEDQSEPIPSLVIRYDKDSLKVKSTILPVYEPAIDGHLTNTRSLAKSTHISVWSEEAAKGCVDLRSGNTSSPPLVTKEYADWWAKCWKASLAKSTKLANLEAKVPATSKDSAGSVNEVNPFNLPETNSPPHSSGNGVQVTLENENHERPQISLPPRVTEELHADENTGKKPKRSFEAPSWPLAHPEASQFSPNTIRSEAEKMLLSFYWSRICQKISKTLFEQLPEIKSDIDILIGDMKKFVQDTSTLERLLKSFFEDASSYAQVKSAYAQRETQKSHEEALKSAQQSLTEAEAQENEQAKDIKSQNDNLQRIHQQQEELRKQLAELEQNEESVNISLHKAKENLSKTREDVATQKETVLKLEKTPYLSDREVEALERMKSLLEESRENLKAFDLYS</sequence>
<gene>
    <name evidence="3" type="ORF">BUALT_Bualt06G0016500</name>
</gene>
<keyword evidence="4" id="KW-1185">Reference proteome</keyword>
<evidence type="ECO:0000313" key="3">
    <source>
        <dbReference type="EMBL" id="KAG8380450.1"/>
    </source>
</evidence>
<feature type="region of interest" description="Disordered" evidence="1">
    <location>
        <begin position="243"/>
        <end position="318"/>
    </location>
</feature>
<proteinExistence type="predicted"/>
<dbReference type="InterPro" id="IPR006566">
    <property type="entry name" value="FBD"/>
</dbReference>
<dbReference type="EMBL" id="WHWC01000006">
    <property type="protein sequence ID" value="KAG8380450.1"/>
    <property type="molecule type" value="Genomic_DNA"/>
</dbReference>
<reference evidence="3" key="1">
    <citation type="submission" date="2019-10" db="EMBL/GenBank/DDBJ databases">
        <authorList>
            <person name="Zhang R."/>
            <person name="Pan Y."/>
            <person name="Wang J."/>
            <person name="Ma R."/>
            <person name="Yu S."/>
        </authorList>
    </citation>
    <scope>NUCLEOTIDE SEQUENCE</scope>
    <source>
        <strain evidence="3">LA-IB0</strain>
        <tissue evidence="3">Leaf</tissue>
    </source>
</reference>
<name>A0AAV6XGE4_9LAMI</name>
<dbReference type="AlphaFoldDB" id="A0AAV6XGE4"/>
<dbReference type="Proteomes" id="UP000826271">
    <property type="component" value="Unassembled WGS sequence"/>
</dbReference>
<feature type="region of interest" description="Disordered" evidence="1">
    <location>
        <begin position="412"/>
        <end position="442"/>
    </location>
</feature>
<evidence type="ECO:0000313" key="4">
    <source>
        <dbReference type="Proteomes" id="UP000826271"/>
    </source>
</evidence>
<evidence type="ECO:0000256" key="1">
    <source>
        <dbReference type="SAM" id="MobiDB-lite"/>
    </source>
</evidence>
<dbReference type="Pfam" id="PF08387">
    <property type="entry name" value="FBD"/>
    <property type="match status" value="1"/>
</dbReference>
<accession>A0AAV6XGE4</accession>
<feature type="compositionally biased region" description="Polar residues" evidence="1">
    <location>
        <begin position="247"/>
        <end position="281"/>
    </location>
</feature>
<protein>
    <recommendedName>
        <fullName evidence="2">FBD domain-containing protein</fullName>
    </recommendedName>
</protein>
<feature type="compositionally biased region" description="Basic and acidic residues" evidence="1">
    <location>
        <begin position="296"/>
        <end position="307"/>
    </location>
</feature>
<organism evidence="3 4">
    <name type="scientific">Buddleja alternifolia</name>
    <dbReference type="NCBI Taxonomy" id="168488"/>
    <lineage>
        <taxon>Eukaryota</taxon>
        <taxon>Viridiplantae</taxon>
        <taxon>Streptophyta</taxon>
        <taxon>Embryophyta</taxon>
        <taxon>Tracheophyta</taxon>
        <taxon>Spermatophyta</taxon>
        <taxon>Magnoliopsida</taxon>
        <taxon>eudicotyledons</taxon>
        <taxon>Gunneridae</taxon>
        <taxon>Pentapetalae</taxon>
        <taxon>asterids</taxon>
        <taxon>lamiids</taxon>
        <taxon>Lamiales</taxon>
        <taxon>Scrophulariaceae</taxon>
        <taxon>Buddlejeae</taxon>
        <taxon>Buddleja</taxon>
    </lineage>
</organism>